<feature type="binding site" evidence="7">
    <location>
        <position position="106"/>
    </location>
    <ligand>
        <name>FMN</name>
        <dbReference type="ChEBI" id="CHEBI:58210"/>
    </ligand>
</feature>
<dbReference type="OrthoDB" id="9770452at2"/>
<sequence length="389" mass="42200">MTYSNVADYRLAARRFLPAFAFAYLEGGAENELTLRRNRAALEALAFEPRVLRDVSTLDTCTTLAGHAAAWPAVVGPTGINGLFRRRAEEALARAARAAGLPFALSTASTSLLEDVRAITDGDLWLQLYVQQDRRIAQNLMARARAAQFSTLMLTVDTPVLGQRDDYARTGFAMPVRWTPRLLWDLSTHPRWLAAVGVYGQPRLVNLSRSARLAAGIDDPMGTRTHRMDQTLNWRDIAWLRQHWHGKILLKGVQSVSDARGAFEHDVDGVVLSNHGGRQLDGARSPLDLLAQTVSEAPRRAEVYVDGGIRRGSDIAKAVALGARGVLLGRAPLYGLAAAGQAGATDVLAMLHKELQTCMRLLGCTELADLTPGLLAMHGVAAREAAATI</sequence>
<dbReference type="CDD" id="cd02809">
    <property type="entry name" value="alpha_hydroxyacid_oxid_FMN"/>
    <property type="match status" value="1"/>
</dbReference>
<evidence type="ECO:0000256" key="3">
    <source>
        <dbReference type="ARBA" id="ARBA00022643"/>
    </source>
</evidence>
<feature type="binding site" evidence="7">
    <location>
        <position position="129"/>
    </location>
    <ligand>
        <name>glyoxylate</name>
        <dbReference type="ChEBI" id="CHEBI:36655"/>
    </ligand>
</feature>
<gene>
    <name evidence="9" type="ORF">FAZ98_22970</name>
</gene>
<dbReference type="GO" id="GO:0009060">
    <property type="term" value="P:aerobic respiration"/>
    <property type="evidence" value="ECO:0007669"/>
    <property type="project" value="TreeGrafter"/>
</dbReference>
<dbReference type="PROSITE" id="PS00557">
    <property type="entry name" value="FMN_HYDROXY_ACID_DH_1"/>
    <property type="match status" value="1"/>
</dbReference>
<feature type="binding site" evidence="7">
    <location>
        <position position="275"/>
    </location>
    <ligand>
        <name>glyoxylate</name>
        <dbReference type="ChEBI" id="CHEBI:36655"/>
    </ligand>
</feature>
<feature type="binding site" evidence="7">
    <location>
        <position position="164"/>
    </location>
    <ligand>
        <name>glyoxylate</name>
        <dbReference type="ChEBI" id="CHEBI:36655"/>
    </ligand>
</feature>
<dbReference type="GO" id="GO:0010181">
    <property type="term" value="F:FMN binding"/>
    <property type="evidence" value="ECO:0007669"/>
    <property type="project" value="InterPro"/>
</dbReference>
<evidence type="ECO:0000313" key="10">
    <source>
        <dbReference type="Proteomes" id="UP000433577"/>
    </source>
</evidence>
<dbReference type="Gene3D" id="3.20.20.70">
    <property type="entry name" value="Aldolase class I"/>
    <property type="match status" value="1"/>
</dbReference>
<feature type="active site" description="Proton acceptor" evidence="6">
    <location>
        <position position="275"/>
    </location>
</feature>
<dbReference type="InterPro" id="IPR013785">
    <property type="entry name" value="Aldolase_TIM"/>
</dbReference>
<accession>A0A7Z2GMU3</accession>
<feature type="binding site" evidence="7">
    <location>
        <position position="24"/>
    </location>
    <ligand>
        <name>glyoxylate</name>
        <dbReference type="ChEBI" id="CHEBI:36655"/>
    </ligand>
</feature>
<comment type="cofactor">
    <cofactor evidence="1">
        <name>FMN</name>
        <dbReference type="ChEBI" id="CHEBI:58210"/>
    </cofactor>
</comment>
<feature type="domain" description="FMN hydroxy acid dehydrogenase" evidence="8">
    <location>
        <begin position="1"/>
        <end position="380"/>
    </location>
</feature>
<dbReference type="Pfam" id="PF01070">
    <property type="entry name" value="FMN_dh"/>
    <property type="match status" value="1"/>
</dbReference>
<dbReference type="SUPFAM" id="SSF51395">
    <property type="entry name" value="FMN-linked oxidoreductases"/>
    <property type="match status" value="1"/>
</dbReference>
<evidence type="ECO:0000256" key="7">
    <source>
        <dbReference type="PIRSR" id="PIRSR000138-2"/>
    </source>
</evidence>
<feature type="binding site" evidence="7">
    <location>
        <position position="127"/>
    </location>
    <ligand>
        <name>FMN</name>
        <dbReference type="ChEBI" id="CHEBI:58210"/>
    </ligand>
</feature>
<organism evidence="9 10">
    <name type="scientific">Paraburkholderia acidisoli</name>
    <dbReference type="NCBI Taxonomy" id="2571748"/>
    <lineage>
        <taxon>Bacteria</taxon>
        <taxon>Pseudomonadati</taxon>
        <taxon>Pseudomonadota</taxon>
        <taxon>Betaproteobacteria</taxon>
        <taxon>Burkholderiales</taxon>
        <taxon>Burkholderiaceae</taxon>
        <taxon>Paraburkholderia</taxon>
    </lineage>
</organism>
<feature type="binding site" evidence="7">
    <location>
        <position position="273"/>
    </location>
    <ligand>
        <name>FMN</name>
        <dbReference type="ChEBI" id="CHEBI:58210"/>
    </ligand>
</feature>
<keyword evidence="2 7" id="KW-0285">Flavoprotein</keyword>
<feature type="binding site" evidence="7">
    <location>
        <position position="278"/>
    </location>
    <ligand>
        <name>glyoxylate</name>
        <dbReference type="ChEBI" id="CHEBI:36655"/>
    </ligand>
</feature>
<feature type="binding site" evidence="7">
    <location>
        <begin position="329"/>
        <end position="330"/>
    </location>
    <ligand>
        <name>FMN</name>
        <dbReference type="ChEBI" id="CHEBI:58210"/>
    </ligand>
</feature>
<dbReference type="PIRSF" id="PIRSF000138">
    <property type="entry name" value="Al-hdrx_acd_dh"/>
    <property type="match status" value="1"/>
</dbReference>
<dbReference type="GO" id="GO:0005886">
    <property type="term" value="C:plasma membrane"/>
    <property type="evidence" value="ECO:0007669"/>
    <property type="project" value="TreeGrafter"/>
</dbReference>
<feature type="binding site" evidence="7">
    <location>
        <position position="251"/>
    </location>
    <ligand>
        <name>FMN</name>
        <dbReference type="ChEBI" id="CHEBI:58210"/>
    </ligand>
</feature>
<evidence type="ECO:0000256" key="2">
    <source>
        <dbReference type="ARBA" id="ARBA00022630"/>
    </source>
</evidence>
<dbReference type="InterPro" id="IPR037396">
    <property type="entry name" value="FMN_HAD"/>
</dbReference>
<evidence type="ECO:0000313" key="9">
    <source>
        <dbReference type="EMBL" id="QGZ64698.1"/>
    </source>
</evidence>
<protein>
    <submittedName>
        <fullName evidence="9">Alpha-hydroxy-acid oxidizing protein</fullName>
    </submittedName>
</protein>
<dbReference type="PANTHER" id="PTHR10578:SF107">
    <property type="entry name" value="2-HYDROXYACID OXIDASE 1"/>
    <property type="match status" value="1"/>
</dbReference>
<name>A0A7Z2GMU3_9BURK</name>
<dbReference type="Proteomes" id="UP000433577">
    <property type="component" value="Chromosome 3"/>
</dbReference>
<dbReference type="EMBL" id="CP046915">
    <property type="protein sequence ID" value="QGZ64698.1"/>
    <property type="molecule type" value="Genomic_DNA"/>
</dbReference>
<dbReference type="InterPro" id="IPR008259">
    <property type="entry name" value="FMN_hydac_DH_AS"/>
</dbReference>
<dbReference type="InterPro" id="IPR000262">
    <property type="entry name" value="FMN-dep_DH"/>
</dbReference>
<dbReference type="GO" id="GO:0004459">
    <property type="term" value="F:L-lactate dehydrogenase (NAD+) activity"/>
    <property type="evidence" value="ECO:0007669"/>
    <property type="project" value="TreeGrafter"/>
</dbReference>
<feature type="binding site" evidence="7">
    <location>
        <position position="155"/>
    </location>
    <ligand>
        <name>FMN</name>
        <dbReference type="ChEBI" id="CHEBI:58210"/>
    </ligand>
</feature>
<keyword evidence="10" id="KW-1185">Reference proteome</keyword>
<feature type="binding site" evidence="7">
    <location>
        <begin position="306"/>
        <end position="310"/>
    </location>
    <ligand>
        <name>FMN</name>
        <dbReference type="ChEBI" id="CHEBI:58210"/>
    </ligand>
</feature>
<dbReference type="InterPro" id="IPR012133">
    <property type="entry name" value="Alpha-hydoxy_acid_DH_FMN"/>
</dbReference>
<dbReference type="RefSeq" id="WP_158954387.1">
    <property type="nucleotide sequence ID" value="NZ_CP046915.1"/>
</dbReference>
<dbReference type="PROSITE" id="PS51349">
    <property type="entry name" value="FMN_HYDROXY_ACID_DH_2"/>
    <property type="match status" value="1"/>
</dbReference>
<evidence type="ECO:0000256" key="4">
    <source>
        <dbReference type="ARBA" id="ARBA00023002"/>
    </source>
</evidence>
<proteinExistence type="inferred from homology"/>
<evidence type="ECO:0000256" key="6">
    <source>
        <dbReference type="PIRSR" id="PIRSR000138-1"/>
    </source>
</evidence>
<dbReference type="FunFam" id="3.20.20.70:FF:000029">
    <property type="entry name" value="L-lactate dehydrogenase"/>
    <property type="match status" value="1"/>
</dbReference>
<keyword evidence="3 7" id="KW-0288">FMN</keyword>
<evidence type="ECO:0000256" key="1">
    <source>
        <dbReference type="ARBA" id="ARBA00001917"/>
    </source>
</evidence>
<keyword evidence="4" id="KW-0560">Oxidoreductase</keyword>
<evidence type="ECO:0000259" key="8">
    <source>
        <dbReference type="PROSITE" id="PS51349"/>
    </source>
</evidence>
<dbReference type="AlphaFoldDB" id="A0A7Z2GMU3"/>
<reference evidence="9 10" key="1">
    <citation type="submission" date="2019-12" db="EMBL/GenBank/DDBJ databases">
        <title>Paraburkholderia acidiphila 7Q-K02 sp. nov and Paraburkholderia acidisoli DHF22 sp. nov., two strains isolated from forest soil.</title>
        <authorList>
            <person name="Gao Z."/>
            <person name="Qiu L."/>
        </authorList>
    </citation>
    <scope>NUCLEOTIDE SEQUENCE [LARGE SCALE GENOMIC DNA]</scope>
    <source>
        <strain evidence="9 10">DHF22</strain>
    </source>
</reference>
<evidence type="ECO:0000256" key="5">
    <source>
        <dbReference type="ARBA" id="ARBA00024042"/>
    </source>
</evidence>
<dbReference type="PANTHER" id="PTHR10578">
    <property type="entry name" value="S -2-HYDROXY-ACID OXIDASE-RELATED"/>
    <property type="match status" value="1"/>
</dbReference>
<comment type="similarity">
    <text evidence="5">Belongs to the FMN-dependent alpha-hydroxy acid dehydrogenase family.</text>
</comment>
<dbReference type="KEGG" id="pacs:FAZ98_22970"/>
<feature type="binding site" evidence="7">
    <location>
        <begin position="77"/>
        <end position="79"/>
    </location>
    <ligand>
        <name>FMN</name>
        <dbReference type="ChEBI" id="CHEBI:58210"/>
    </ligand>
</feature>